<evidence type="ECO:0000256" key="9">
    <source>
        <dbReference type="PIRSR" id="PIRSR001084-1"/>
    </source>
</evidence>
<reference evidence="13 14" key="1">
    <citation type="submission" date="2020-11" db="EMBL/GenBank/DDBJ databases">
        <title>Draft genome sequencing of a Lachnospiraceae strain isolated from anoxic soil subjected to BSD treatment.</title>
        <authorList>
            <person name="Uek A."/>
            <person name="Tonouchi A."/>
        </authorList>
    </citation>
    <scope>NUCLEOTIDE SEQUENCE [LARGE SCALE GENOMIC DNA]</scope>
    <source>
        <strain evidence="13 14">TB5</strain>
    </source>
</reference>
<dbReference type="GO" id="GO:0046872">
    <property type="term" value="F:metal ion binding"/>
    <property type="evidence" value="ECO:0007669"/>
    <property type="project" value="UniProtKB-KW"/>
</dbReference>
<evidence type="ECO:0000256" key="1">
    <source>
        <dbReference type="ARBA" id="ARBA00001412"/>
    </source>
</evidence>
<dbReference type="GO" id="GO:0005975">
    <property type="term" value="P:carbohydrate metabolic process"/>
    <property type="evidence" value="ECO:0007669"/>
    <property type="project" value="InterPro"/>
</dbReference>
<protein>
    <recommendedName>
        <fullName evidence="3 8">Beta-galactosidase</fullName>
        <shortName evidence="8">Beta-gal</shortName>
        <ecNumber evidence="3 8">3.2.1.23</ecNumber>
    </recommendedName>
</protein>
<evidence type="ECO:0000313" key="14">
    <source>
        <dbReference type="Proteomes" id="UP000595897"/>
    </source>
</evidence>
<dbReference type="Proteomes" id="UP000595897">
    <property type="component" value="Chromosome"/>
</dbReference>
<evidence type="ECO:0000256" key="10">
    <source>
        <dbReference type="PIRSR" id="PIRSR001084-2"/>
    </source>
</evidence>
<dbReference type="PANTHER" id="PTHR36447">
    <property type="entry name" value="BETA-GALACTOSIDASE GANA"/>
    <property type="match status" value="1"/>
</dbReference>
<dbReference type="InterPro" id="IPR003476">
    <property type="entry name" value="Glyco_hydro_42"/>
</dbReference>
<feature type="active site" description="Nucleophile" evidence="9">
    <location>
        <position position="312"/>
    </location>
</feature>
<dbReference type="RefSeq" id="WP_271715847.1">
    <property type="nucleotide sequence ID" value="NZ_AP024169.1"/>
</dbReference>
<keyword evidence="5 8" id="KW-0378">Hydrolase</keyword>
<dbReference type="InterPro" id="IPR029062">
    <property type="entry name" value="Class_I_gatase-like"/>
</dbReference>
<dbReference type="Gene3D" id="2.60.40.1180">
    <property type="entry name" value="Golgi alpha-mannosidase II"/>
    <property type="match status" value="1"/>
</dbReference>
<evidence type="ECO:0000256" key="2">
    <source>
        <dbReference type="ARBA" id="ARBA00005940"/>
    </source>
</evidence>
<evidence type="ECO:0000256" key="4">
    <source>
        <dbReference type="ARBA" id="ARBA00022723"/>
    </source>
</evidence>
<dbReference type="InterPro" id="IPR017853">
    <property type="entry name" value="GH"/>
</dbReference>
<evidence type="ECO:0000256" key="5">
    <source>
        <dbReference type="ARBA" id="ARBA00022801"/>
    </source>
</evidence>
<evidence type="ECO:0000256" key="3">
    <source>
        <dbReference type="ARBA" id="ARBA00012756"/>
    </source>
</evidence>
<feature type="binding site" evidence="10">
    <location>
        <position position="321"/>
    </location>
    <ligand>
        <name>substrate</name>
    </ligand>
</feature>
<dbReference type="AlphaFoldDB" id="A0A7R7EKX0"/>
<evidence type="ECO:0000256" key="8">
    <source>
        <dbReference type="PIRNR" id="PIRNR001084"/>
    </source>
</evidence>
<dbReference type="Gene3D" id="3.20.20.80">
    <property type="entry name" value="Glycosidases"/>
    <property type="match status" value="1"/>
</dbReference>
<dbReference type="InterPro" id="IPR013738">
    <property type="entry name" value="Beta_galactosidase_Trimer"/>
</dbReference>
<dbReference type="CDD" id="cd03143">
    <property type="entry name" value="A4_beta-galactosidase_middle_domain"/>
    <property type="match status" value="1"/>
</dbReference>
<dbReference type="EC" id="3.2.1.23" evidence="3 8"/>
<keyword evidence="7 8" id="KW-0326">Glycosidase</keyword>
<dbReference type="PANTHER" id="PTHR36447:SF2">
    <property type="entry name" value="BETA-GALACTOSIDASE YESZ"/>
    <property type="match status" value="1"/>
</dbReference>
<evidence type="ECO:0000259" key="12">
    <source>
        <dbReference type="Pfam" id="PF08532"/>
    </source>
</evidence>
<feature type="binding site" evidence="10">
    <location>
        <position position="143"/>
    </location>
    <ligand>
        <name>substrate</name>
    </ligand>
</feature>
<organism evidence="13 14">
    <name type="scientific">Anaeromicropila herbilytica</name>
    <dbReference type="NCBI Taxonomy" id="2785025"/>
    <lineage>
        <taxon>Bacteria</taxon>
        <taxon>Bacillati</taxon>
        <taxon>Bacillota</taxon>
        <taxon>Clostridia</taxon>
        <taxon>Lachnospirales</taxon>
        <taxon>Lachnospiraceae</taxon>
        <taxon>Anaeromicropila</taxon>
    </lineage>
</organism>
<dbReference type="InterPro" id="IPR013780">
    <property type="entry name" value="Glyco_hydro_b"/>
</dbReference>
<accession>A0A7R7EKX0</accession>
<evidence type="ECO:0000259" key="11">
    <source>
        <dbReference type="Pfam" id="PF02449"/>
    </source>
</evidence>
<sequence>MENFLFGAAYYDEYMPYDRLEQDIAMMKEANINVVRIAESTWSTLEIREGEYNFYHIDRVIDAMEKANIDVIIGTPTYAIPSWLAKKDKDILARTKNGDGLYGGRQNMDITNKTFLYYAEKIIRVLIEHTANRKGVIGFQIDNETKHYGTAGTHVQQLFKEYLIEKFDTVEALNKEFGFSYWSNSIGSWDDLPDVRGTINASYACEFEKFQRQLVSEYLAWQASIVREYKREDQFITHNLDFEWKKFGASIAQDGYSYGVQPDVNHYEAAKCLTIAGTDIYHMTQDELTGAEIAFGGDLIRSLKQDNYLVLETEAQAFKNWVPYPGQLRLQAFSHIASGAIGVMYWNWHSIHNSYETYWKGLLSHDLKSNPTYEESKVIGRELKELKNELMHIKKINKVAVLVSNEALTSLKWFPIDKDLTYNDVVRWMYDSLYKLNIECDVIFTESDDFEQYETIIVPALYSVSETVLNRLLQFVKNGGALIASFKTGVSDEHVTVYHDDQPHILNECFGVTYNQFVEPKNVTISGIAPDKDTNIKYWMELLKPNNAEVMASYNHKYWGNYAAITKNSYGKGKAIYIGCYTSEEVLQEVYKLAFKEYNLGHNIQKERWPIIIRKGIGKDGKQLYFYMNYSSDEREVICPYDKVIDLLSGDTYKVGERIFLKDWDVRILKEAD</sequence>
<dbReference type="EMBL" id="AP024169">
    <property type="protein sequence ID" value="BCN30643.1"/>
    <property type="molecule type" value="Genomic_DNA"/>
</dbReference>
<dbReference type="KEGG" id="ahb:bsdtb5_19380"/>
<evidence type="ECO:0000256" key="7">
    <source>
        <dbReference type="ARBA" id="ARBA00023295"/>
    </source>
</evidence>
<dbReference type="Pfam" id="PF02449">
    <property type="entry name" value="Glyco_hydro_42"/>
    <property type="match status" value="1"/>
</dbReference>
<dbReference type="GO" id="GO:0009341">
    <property type="term" value="C:beta-galactosidase complex"/>
    <property type="evidence" value="ECO:0007669"/>
    <property type="project" value="InterPro"/>
</dbReference>
<feature type="domain" description="Glycoside hydrolase family 42 N-terminal" evidence="11">
    <location>
        <begin position="10"/>
        <end position="386"/>
    </location>
</feature>
<evidence type="ECO:0000313" key="13">
    <source>
        <dbReference type="EMBL" id="BCN30643.1"/>
    </source>
</evidence>
<dbReference type="PIRSF" id="PIRSF001084">
    <property type="entry name" value="B-galactosidase"/>
    <property type="match status" value="1"/>
</dbReference>
<gene>
    <name evidence="13" type="primary">lacZ_2</name>
    <name evidence="13" type="ORF">bsdtb5_19380</name>
</gene>
<comment type="similarity">
    <text evidence="2 8">Belongs to the glycosyl hydrolase 42 family.</text>
</comment>
<dbReference type="SUPFAM" id="SSF51445">
    <property type="entry name" value="(Trans)glycosidases"/>
    <property type="match status" value="1"/>
</dbReference>
<dbReference type="Gene3D" id="3.40.50.880">
    <property type="match status" value="1"/>
</dbReference>
<keyword evidence="4" id="KW-0479">Metal-binding</keyword>
<keyword evidence="14" id="KW-1185">Reference proteome</keyword>
<feature type="active site" description="Proton donor" evidence="9">
    <location>
        <position position="144"/>
    </location>
</feature>
<dbReference type="SUPFAM" id="SSF52317">
    <property type="entry name" value="Class I glutamine amidotransferase-like"/>
    <property type="match status" value="1"/>
</dbReference>
<dbReference type="Pfam" id="PF08532">
    <property type="entry name" value="Glyco_hydro_42M"/>
    <property type="match status" value="1"/>
</dbReference>
<dbReference type="GO" id="GO:0004565">
    <property type="term" value="F:beta-galactosidase activity"/>
    <property type="evidence" value="ECO:0007669"/>
    <property type="project" value="UniProtKB-EC"/>
</dbReference>
<keyword evidence="6" id="KW-0862">Zinc</keyword>
<comment type="catalytic activity">
    <reaction evidence="1 8">
        <text>Hydrolysis of terminal non-reducing beta-D-galactose residues in beta-D-galactosides.</text>
        <dbReference type="EC" id="3.2.1.23"/>
    </reaction>
</comment>
<feature type="domain" description="Beta-galactosidase trimerisation" evidence="12">
    <location>
        <begin position="398"/>
        <end position="600"/>
    </location>
</feature>
<proteinExistence type="inferred from homology"/>
<evidence type="ECO:0000256" key="6">
    <source>
        <dbReference type="ARBA" id="ARBA00022833"/>
    </source>
</evidence>
<feature type="binding site" evidence="10">
    <location>
        <position position="105"/>
    </location>
    <ligand>
        <name>substrate</name>
    </ligand>
</feature>
<name>A0A7R7EKX0_9FIRM</name>
<dbReference type="InterPro" id="IPR013529">
    <property type="entry name" value="Glyco_hydro_42_N"/>
</dbReference>